<dbReference type="RefSeq" id="WP_261299055.1">
    <property type="nucleotide sequence ID" value="NZ_JAMTCD010000017.1"/>
</dbReference>
<dbReference type="Pfam" id="PF08547">
    <property type="entry name" value="CIA30"/>
    <property type="match status" value="1"/>
</dbReference>
<dbReference type="PANTHER" id="PTHR13194:SF19">
    <property type="entry name" value="NAD(P)-BINDING ROSSMANN-FOLD SUPERFAMILY PROTEIN"/>
    <property type="match status" value="1"/>
</dbReference>
<gene>
    <name evidence="4" type="ORF">NE535_12955</name>
</gene>
<sequence length="188" mass="20765">MIKFISASFFCIFSHTALAANLSNEETMKLNFASDFDLRHTQINNDTVMGGLSSSRVSINNDAVNFTGLVSLDNNGGFASTQFNVINKIHTATRCKLLVKGDGKRYQLRLKTAALQFGEAFIAEFTTLEGEISEHIFTVDDFRIGFRGRTIQNGPALDFAKVEKVGILIADKQQGSFSIDLHTIAFEK</sequence>
<evidence type="ECO:0000256" key="1">
    <source>
        <dbReference type="ARBA" id="ARBA00007884"/>
    </source>
</evidence>
<organism evidence="4 5">
    <name type="scientific">Shewanella holmiensis</name>
    <dbReference type="NCBI Taxonomy" id="2952222"/>
    <lineage>
        <taxon>Bacteria</taxon>
        <taxon>Pseudomonadati</taxon>
        <taxon>Pseudomonadota</taxon>
        <taxon>Gammaproteobacteria</taxon>
        <taxon>Alteromonadales</taxon>
        <taxon>Shewanellaceae</taxon>
        <taxon>Shewanella</taxon>
    </lineage>
</organism>
<feature type="chain" id="PRO_5040985504" evidence="2">
    <location>
        <begin position="20"/>
        <end position="188"/>
    </location>
</feature>
<protein>
    <submittedName>
        <fullName evidence="4">CIA30 family protein</fullName>
    </submittedName>
</protein>
<comment type="similarity">
    <text evidence="1">Belongs to the CIA30 family.</text>
</comment>
<feature type="domain" description="NADH:ubiquinone oxidoreductase intermediate-associated protein 30" evidence="3">
    <location>
        <begin position="31"/>
        <end position="180"/>
    </location>
</feature>
<dbReference type="AlphaFoldDB" id="A0A9X2WNM0"/>
<dbReference type="Proteomes" id="UP001155546">
    <property type="component" value="Unassembled WGS sequence"/>
</dbReference>
<dbReference type="EMBL" id="JAMTCD010000017">
    <property type="protein sequence ID" value="MCT7942697.1"/>
    <property type="molecule type" value="Genomic_DNA"/>
</dbReference>
<dbReference type="InterPro" id="IPR039131">
    <property type="entry name" value="NDUFAF1"/>
</dbReference>
<evidence type="ECO:0000256" key="2">
    <source>
        <dbReference type="SAM" id="SignalP"/>
    </source>
</evidence>
<name>A0A9X2WNM0_9GAMM</name>
<dbReference type="InterPro" id="IPR013857">
    <property type="entry name" value="NADH-UbQ_OxRdtase-assoc_prot30"/>
</dbReference>
<comment type="caution">
    <text evidence="4">The sequence shown here is derived from an EMBL/GenBank/DDBJ whole genome shotgun (WGS) entry which is preliminary data.</text>
</comment>
<dbReference type="InterPro" id="IPR008979">
    <property type="entry name" value="Galactose-bd-like_sf"/>
</dbReference>
<proteinExistence type="inferred from homology"/>
<keyword evidence="5" id="KW-1185">Reference proteome</keyword>
<reference evidence="4" key="1">
    <citation type="journal article" date="2023" name="Int. J. Syst. Evol. Microbiol.">
        <title>&lt;i&gt;Shewanella septentrionalis&lt;/i&gt; sp. nov. and &lt;i&gt;Shewanella holmiensis&lt;/i&gt; sp. nov., isolated from Baltic Sea water and sediments.</title>
        <authorList>
            <person name="Martin-Rodriguez A.J."/>
            <person name="Thorell K."/>
            <person name="Joffre E."/>
            <person name="Jensie-Markopoulos S."/>
            <person name="Moore E.R.B."/>
            <person name="Sjoling A."/>
        </authorList>
    </citation>
    <scope>NUCLEOTIDE SEQUENCE</scope>
    <source>
        <strain evidence="4">SP1S2-7</strain>
    </source>
</reference>
<keyword evidence="2" id="KW-0732">Signal</keyword>
<evidence type="ECO:0000313" key="5">
    <source>
        <dbReference type="Proteomes" id="UP001155546"/>
    </source>
</evidence>
<evidence type="ECO:0000313" key="4">
    <source>
        <dbReference type="EMBL" id="MCT7942697.1"/>
    </source>
</evidence>
<dbReference type="SUPFAM" id="SSF49785">
    <property type="entry name" value="Galactose-binding domain-like"/>
    <property type="match status" value="1"/>
</dbReference>
<dbReference type="PANTHER" id="PTHR13194">
    <property type="entry name" value="COMPLEX I INTERMEDIATE-ASSOCIATED PROTEIN 30"/>
    <property type="match status" value="1"/>
</dbReference>
<evidence type="ECO:0000259" key="3">
    <source>
        <dbReference type="Pfam" id="PF08547"/>
    </source>
</evidence>
<accession>A0A9X2WNM0</accession>
<feature type="signal peptide" evidence="2">
    <location>
        <begin position="1"/>
        <end position="19"/>
    </location>
</feature>